<sequence>MLRPRPGSTAARIVQLQDRPKRAHSVNGERPSKVVRSVATTMELVDIGLQTEVVPESKDIAVLNVSATESIEVISDKEEVDAELGAGITPRECGC</sequence>
<evidence type="ECO:0000313" key="5">
    <source>
        <dbReference type="Proteomes" id="UP000429523"/>
    </source>
</evidence>
<proteinExistence type="predicted"/>
<evidence type="ECO:0000313" key="3">
    <source>
        <dbReference type="EMBL" id="KAE9077666.1"/>
    </source>
</evidence>
<dbReference type="EMBL" id="QXGD01003377">
    <property type="protein sequence ID" value="KAE9178125.1"/>
    <property type="molecule type" value="Genomic_DNA"/>
</dbReference>
<dbReference type="EMBL" id="QXGF01003118">
    <property type="protein sequence ID" value="KAE8922371.1"/>
    <property type="molecule type" value="Genomic_DNA"/>
</dbReference>
<name>A0A6A3DT33_9STRA</name>
<dbReference type="Proteomes" id="UP000429523">
    <property type="component" value="Unassembled WGS sequence"/>
</dbReference>
<comment type="caution">
    <text evidence="2">The sequence shown here is derived from an EMBL/GenBank/DDBJ whole genome shotgun (WGS) entry which is preliminary data.</text>
</comment>
<reference evidence="5 6" key="1">
    <citation type="submission" date="2018-08" db="EMBL/GenBank/DDBJ databases">
        <title>Genomic investigation of the strawberry pathogen Phytophthora fragariae indicates pathogenicity is determined by transcriptional variation in three key races.</title>
        <authorList>
            <person name="Adams T.M."/>
            <person name="Armitage A.D."/>
            <person name="Sobczyk M.K."/>
            <person name="Bates H.J."/>
            <person name="Dunwell J.M."/>
            <person name="Nellist C.F."/>
            <person name="Harrison R.J."/>
        </authorList>
    </citation>
    <scope>NUCLEOTIDE SEQUENCE [LARGE SCALE GENOMIC DNA]</scope>
    <source>
        <strain evidence="4 6">BC-1</strain>
        <strain evidence="3 7">NOV-5</strain>
        <strain evidence="2 5">NOV-9</strain>
    </source>
</reference>
<evidence type="ECO:0000313" key="7">
    <source>
        <dbReference type="Proteomes" id="UP000440732"/>
    </source>
</evidence>
<evidence type="ECO:0000313" key="2">
    <source>
        <dbReference type="EMBL" id="KAE8922371.1"/>
    </source>
</evidence>
<evidence type="ECO:0000313" key="4">
    <source>
        <dbReference type="EMBL" id="KAE9178125.1"/>
    </source>
</evidence>
<dbReference type="EMBL" id="QXGA01003951">
    <property type="protein sequence ID" value="KAE9077666.1"/>
    <property type="molecule type" value="Genomic_DNA"/>
</dbReference>
<dbReference type="Proteomes" id="UP000440367">
    <property type="component" value="Unassembled WGS sequence"/>
</dbReference>
<organism evidence="2 5">
    <name type="scientific">Phytophthora fragariae</name>
    <dbReference type="NCBI Taxonomy" id="53985"/>
    <lineage>
        <taxon>Eukaryota</taxon>
        <taxon>Sar</taxon>
        <taxon>Stramenopiles</taxon>
        <taxon>Oomycota</taxon>
        <taxon>Peronosporomycetes</taxon>
        <taxon>Peronosporales</taxon>
        <taxon>Peronosporaceae</taxon>
        <taxon>Phytophthora</taxon>
    </lineage>
</organism>
<dbReference type="AlphaFoldDB" id="A0A6A3DT33"/>
<accession>A0A6A3DT33</accession>
<dbReference type="Proteomes" id="UP000440732">
    <property type="component" value="Unassembled WGS sequence"/>
</dbReference>
<gene>
    <name evidence="4" type="ORF">PF002_g28153</name>
    <name evidence="3" type="ORF">PF006_g27879</name>
    <name evidence="2" type="ORF">PF009_g27370</name>
</gene>
<evidence type="ECO:0000313" key="6">
    <source>
        <dbReference type="Proteomes" id="UP000440367"/>
    </source>
</evidence>
<protein>
    <submittedName>
        <fullName evidence="2">Uncharacterized protein</fullName>
    </submittedName>
</protein>
<evidence type="ECO:0000256" key="1">
    <source>
        <dbReference type="SAM" id="MobiDB-lite"/>
    </source>
</evidence>
<feature type="region of interest" description="Disordered" evidence="1">
    <location>
        <begin position="1"/>
        <end position="31"/>
    </location>
</feature>